<name>A0ACC3AQ87_9EURO</name>
<organism evidence="1 2">
    <name type="scientific">Aspergillus melleus</name>
    <dbReference type="NCBI Taxonomy" id="138277"/>
    <lineage>
        <taxon>Eukaryota</taxon>
        <taxon>Fungi</taxon>
        <taxon>Dikarya</taxon>
        <taxon>Ascomycota</taxon>
        <taxon>Pezizomycotina</taxon>
        <taxon>Eurotiomycetes</taxon>
        <taxon>Eurotiomycetidae</taxon>
        <taxon>Eurotiales</taxon>
        <taxon>Aspergillaceae</taxon>
        <taxon>Aspergillus</taxon>
        <taxon>Aspergillus subgen. Circumdati</taxon>
    </lineage>
</organism>
<protein>
    <submittedName>
        <fullName evidence="1">Uncharacterized protein</fullName>
    </submittedName>
</protein>
<accession>A0ACC3AQ87</accession>
<gene>
    <name evidence="1" type="ORF">N8T08_011121</name>
</gene>
<proteinExistence type="predicted"/>
<reference evidence="1 2" key="1">
    <citation type="journal article" date="2023" name="ACS Omega">
        <title>Identification of the Neoaspergillic Acid Biosynthesis Gene Cluster by Establishing an In Vitro CRISPR-Ribonucleoprotein Genetic System in Aspergillus melleus.</title>
        <authorList>
            <person name="Yuan B."/>
            <person name="Grau M.F."/>
            <person name="Murata R.M."/>
            <person name="Torok T."/>
            <person name="Venkateswaran K."/>
            <person name="Stajich J.E."/>
            <person name="Wang C.C.C."/>
        </authorList>
    </citation>
    <scope>NUCLEOTIDE SEQUENCE [LARGE SCALE GENOMIC DNA]</scope>
    <source>
        <strain evidence="1 2">IMV 1140</strain>
    </source>
</reference>
<evidence type="ECO:0000313" key="2">
    <source>
        <dbReference type="Proteomes" id="UP001177260"/>
    </source>
</evidence>
<evidence type="ECO:0000313" key="1">
    <source>
        <dbReference type="EMBL" id="KAK1139876.1"/>
    </source>
</evidence>
<dbReference type="Proteomes" id="UP001177260">
    <property type="component" value="Unassembled WGS sequence"/>
</dbReference>
<sequence length="102" mass="12062">MVVLWATETCYLRAWRFAAGFLDQQQGETQDTDGGALRKEFIPNWSSREFEGFVDGIGELVDEMARGLLVADGEKGEMMRRCERWWRQVVWLEERFWPDVRL</sequence>
<comment type="caution">
    <text evidence="1">The sequence shown here is derived from an EMBL/GenBank/DDBJ whole genome shotgun (WGS) entry which is preliminary data.</text>
</comment>
<dbReference type="EMBL" id="JAOPJF010000096">
    <property type="protein sequence ID" value="KAK1139876.1"/>
    <property type="molecule type" value="Genomic_DNA"/>
</dbReference>
<keyword evidence="2" id="KW-1185">Reference proteome</keyword>